<evidence type="ECO:0000313" key="6">
    <source>
        <dbReference type="EMBL" id="VFJ98681.1"/>
    </source>
</evidence>
<keyword evidence="2" id="KW-0479">Metal-binding</keyword>
<organism evidence="6">
    <name type="scientific">Candidatus Kentrum eta</name>
    <dbReference type="NCBI Taxonomy" id="2126337"/>
    <lineage>
        <taxon>Bacteria</taxon>
        <taxon>Pseudomonadati</taxon>
        <taxon>Pseudomonadota</taxon>
        <taxon>Gammaproteobacteria</taxon>
        <taxon>Candidatus Kentrum</taxon>
    </lineage>
</organism>
<evidence type="ECO:0000256" key="2">
    <source>
        <dbReference type="ARBA" id="ARBA00022723"/>
    </source>
</evidence>
<feature type="compositionally biased region" description="Basic residues" evidence="3">
    <location>
        <begin position="30"/>
        <end position="46"/>
    </location>
</feature>
<dbReference type="EMBL" id="CAADFG010000141">
    <property type="protein sequence ID" value="VFJ98575.1"/>
    <property type="molecule type" value="Genomic_DNA"/>
</dbReference>
<evidence type="ECO:0000256" key="1">
    <source>
        <dbReference type="ARBA" id="ARBA00001968"/>
    </source>
</evidence>
<gene>
    <name evidence="5" type="ORF">BECKH772A_GA0070896_101415</name>
    <name evidence="6" type="ORF">BECKH772B_GA0070898_101405</name>
</gene>
<name>A0A450V1M4_9GAMM</name>
<comment type="cofactor">
    <cofactor evidence="1">
        <name>a divalent metal cation</name>
        <dbReference type="ChEBI" id="CHEBI:60240"/>
    </cofactor>
</comment>
<dbReference type="GO" id="GO:0046872">
    <property type="term" value="F:metal ion binding"/>
    <property type="evidence" value="ECO:0007669"/>
    <property type="project" value="UniProtKB-KW"/>
</dbReference>
<dbReference type="InterPro" id="IPR027806">
    <property type="entry name" value="HARBI1_dom"/>
</dbReference>
<reference evidence="6" key="1">
    <citation type="submission" date="2019-02" db="EMBL/GenBank/DDBJ databases">
        <authorList>
            <person name="Gruber-Vodicka R. H."/>
            <person name="Seah K. B. B."/>
        </authorList>
    </citation>
    <scope>NUCLEOTIDE SEQUENCE</scope>
    <source>
        <strain evidence="5">BECK_SA2B15</strain>
        <strain evidence="6">BECK_SA2B20</strain>
    </source>
</reference>
<sequence length="175" mass="20379">MDEFPAFFPHVKNSFMDGTQRPVQRPKDGRNRKRCHSGKKKAHTRKNLVSSDENKTVLLLSPTKNGRVHDKKRMDKESWMEFIQPHLMCRFDEGFQGLQGPNVTRPKKKPKGTALTHEKKEQNRTISGIRMINEHAMAGIERLCSTWHVYRNHKGRDDTFMLPASALRNFHLECT</sequence>
<evidence type="ECO:0000259" key="4">
    <source>
        <dbReference type="Pfam" id="PF13359"/>
    </source>
</evidence>
<dbReference type="Pfam" id="PF13359">
    <property type="entry name" value="DDE_Tnp_4"/>
    <property type="match status" value="1"/>
</dbReference>
<keyword evidence="6" id="KW-0255">Endonuclease</keyword>
<feature type="region of interest" description="Disordered" evidence="3">
    <location>
        <begin position="98"/>
        <end position="121"/>
    </location>
</feature>
<keyword evidence="6" id="KW-0540">Nuclease</keyword>
<evidence type="ECO:0000313" key="5">
    <source>
        <dbReference type="EMBL" id="VFJ98575.1"/>
    </source>
</evidence>
<dbReference type="AlphaFoldDB" id="A0A450V1M4"/>
<feature type="region of interest" description="Disordered" evidence="3">
    <location>
        <begin position="12"/>
        <end position="49"/>
    </location>
</feature>
<accession>A0A450V1M4</accession>
<evidence type="ECO:0000256" key="3">
    <source>
        <dbReference type="SAM" id="MobiDB-lite"/>
    </source>
</evidence>
<dbReference type="GO" id="GO:0004519">
    <property type="term" value="F:endonuclease activity"/>
    <property type="evidence" value="ECO:0007669"/>
    <property type="project" value="UniProtKB-KW"/>
</dbReference>
<proteinExistence type="predicted"/>
<dbReference type="EMBL" id="CAADFI010000140">
    <property type="protein sequence ID" value="VFJ98681.1"/>
    <property type="molecule type" value="Genomic_DNA"/>
</dbReference>
<keyword evidence="6" id="KW-0378">Hydrolase</keyword>
<feature type="domain" description="DDE Tnp4" evidence="4">
    <location>
        <begin position="16"/>
        <end position="140"/>
    </location>
</feature>
<protein>
    <submittedName>
        <fullName evidence="6">DDE superfamily endonuclease</fullName>
    </submittedName>
</protein>